<protein>
    <submittedName>
        <fullName evidence="4">Phosphoesterase</fullName>
    </submittedName>
</protein>
<dbReference type="CDD" id="cd00838">
    <property type="entry name" value="MPP_superfamily"/>
    <property type="match status" value="1"/>
</dbReference>
<feature type="region of interest" description="Disordered" evidence="2">
    <location>
        <begin position="1"/>
        <end position="31"/>
    </location>
</feature>
<comment type="caution">
    <text evidence="4">The sequence shown here is derived from an EMBL/GenBank/DDBJ whole genome shotgun (WGS) entry which is preliminary data.</text>
</comment>
<dbReference type="Gene3D" id="3.60.21.10">
    <property type="match status" value="1"/>
</dbReference>
<dbReference type="GO" id="GO:0016791">
    <property type="term" value="F:phosphatase activity"/>
    <property type="evidence" value="ECO:0007669"/>
    <property type="project" value="TreeGrafter"/>
</dbReference>
<reference evidence="4" key="1">
    <citation type="journal article" date="2014" name="Int. J. Syst. Evol. Microbiol.">
        <title>Complete genome sequence of Corynebacterium casei LMG S-19264T (=DSM 44701T), isolated from a smear-ripened cheese.</title>
        <authorList>
            <consortium name="US DOE Joint Genome Institute (JGI-PGF)"/>
            <person name="Walter F."/>
            <person name="Albersmeier A."/>
            <person name="Kalinowski J."/>
            <person name="Ruckert C."/>
        </authorList>
    </citation>
    <scope>NUCLEOTIDE SEQUENCE</scope>
    <source>
        <strain evidence="4">JCM 3051</strain>
    </source>
</reference>
<keyword evidence="5" id="KW-1185">Reference proteome</keyword>
<name>A0A8H9L472_9MICO</name>
<accession>A0A8H9L472</accession>
<dbReference type="PANTHER" id="PTHR42850:SF2">
    <property type="entry name" value="BLL5683 PROTEIN"/>
    <property type="match status" value="1"/>
</dbReference>
<sequence>MTHGTALCRRQKRVARRRGGRQARGMSETGDAQVRTVAVLSDVHGVLPVLDAVLAEPDVAAADRVVVTGDHAAGPQPVEVLDRLRALGDRALLVRGNADRELVTLARGGTADVPDPVAAWAAARLRPDDVALLAALPYPAELTVRGFGRVVFCHATPRDDEEVVLVDSSLERWAEVLGGLDADVTTVVLGHTHMPFVRLVDRRLCVNPGSVGMPYGRAGGSWALLRDGQVELRHTPVDVEAAVAAVTAGSTYPDAAAWAREYVTSANSDADALRAFAPRDGRRDVSGPA</sequence>
<comment type="similarity">
    <text evidence="1">Belongs to the metallophosphoesterase superfamily. YfcE family.</text>
</comment>
<dbReference type="EMBL" id="BMPT01000011">
    <property type="protein sequence ID" value="GGM31558.1"/>
    <property type="molecule type" value="Genomic_DNA"/>
</dbReference>
<dbReference type="InterPro" id="IPR050126">
    <property type="entry name" value="Ap4A_hydrolase"/>
</dbReference>
<gene>
    <name evidence="4" type="ORF">GCM10010102_28680</name>
</gene>
<reference evidence="4" key="2">
    <citation type="submission" date="2020-09" db="EMBL/GenBank/DDBJ databases">
        <authorList>
            <person name="Sun Q."/>
            <person name="Ohkuma M."/>
        </authorList>
    </citation>
    <scope>NUCLEOTIDE SEQUENCE</scope>
    <source>
        <strain evidence="4">JCM 3051</strain>
    </source>
</reference>
<evidence type="ECO:0000256" key="1">
    <source>
        <dbReference type="ARBA" id="ARBA00008950"/>
    </source>
</evidence>
<feature type="domain" description="Calcineurin-like phosphoesterase" evidence="3">
    <location>
        <begin position="37"/>
        <end position="225"/>
    </location>
</feature>
<dbReference type="PANTHER" id="PTHR42850">
    <property type="entry name" value="METALLOPHOSPHOESTERASE"/>
    <property type="match status" value="1"/>
</dbReference>
<evidence type="ECO:0000313" key="4">
    <source>
        <dbReference type="EMBL" id="GGM31558.1"/>
    </source>
</evidence>
<organism evidence="4 5">
    <name type="scientific">Promicromonospora citrea</name>
    <dbReference type="NCBI Taxonomy" id="43677"/>
    <lineage>
        <taxon>Bacteria</taxon>
        <taxon>Bacillati</taxon>
        <taxon>Actinomycetota</taxon>
        <taxon>Actinomycetes</taxon>
        <taxon>Micrococcales</taxon>
        <taxon>Promicromonosporaceae</taxon>
        <taxon>Promicromonospora</taxon>
    </lineage>
</organism>
<evidence type="ECO:0000313" key="5">
    <source>
        <dbReference type="Proteomes" id="UP000655589"/>
    </source>
</evidence>
<evidence type="ECO:0000259" key="3">
    <source>
        <dbReference type="Pfam" id="PF12850"/>
    </source>
</evidence>
<dbReference type="InterPro" id="IPR029052">
    <property type="entry name" value="Metallo-depent_PP-like"/>
</dbReference>
<dbReference type="Pfam" id="PF12850">
    <property type="entry name" value="Metallophos_2"/>
    <property type="match status" value="1"/>
</dbReference>
<dbReference type="InterPro" id="IPR024654">
    <property type="entry name" value="Calcineurin-like_PHP_lpxH"/>
</dbReference>
<dbReference type="Proteomes" id="UP000655589">
    <property type="component" value="Unassembled WGS sequence"/>
</dbReference>
<dbReference type="SUPFAM" id="SSF56300">
    <property type="entry name" value="Metallo-dependent phosphatases"/>
    <property type="match status" value="1"/>
</dbReference>
<dbReference type="AlphaFoldDB" id="A0A8H9L472"/>
<proteinExistence type="inferred from homology"/>
<dbReference type="GO" id="GO:0005737">
    <property type="term" value="C:cytoplasm"/>
    <property type="evidence" value="ECO:0007669"/>
    <property type="project" value="TreeGrafter"/>
</dbReference>
<evidence type="ECO:0000256" key="2">
    <source>
        <dbReference type="SAM" id="MobiDB-lite"/>
    </source>
</evidence>
<feature type="compositionally biased region" description="Basic residues" evidence="2">
    <location>
        <begin position="9"/>
        <end position="21"/>
    </location>
</feature>